<proteinExistence type="predicted"/>
<reference evidence="2 3" key="1">
    <citation type="submission" date="2013-07" db="EMBL/GenBank/DDBJ databases">
        <title>Genome of Archaeoglobus fulgidus.</title>
        <authorList>
            <person name="Fiebig A."/>
            <person name="Birkeland N.-K."/>
        </authorList>
    </citation>
    <scope>NUCLEOTIDE SEQUENCE [LARGE SCALE GENOMIC DNA]</scope>
    <source>
        <strain evidence="2 3">DSM 8774</strain>
    </source>
</reference>
<dbReference type="AlphaFoldDB" id="A0A075WEE7"/>
<dbReference type="RefSeq" id="WP_048095585.1">
    <property type="nucleotide sequence ID" value="NZ_CP006577.1"/>
</dbReference>
<organism evidence="2 3">
    <name type="scientific">Archaeoglobus fulgidus DSM 8774</name>
    <dbReference type="NCBI Taxonomy" id="1344584"/>
    <lineage>
        <taxon>Archaea</taxon>
        <taxon>Methanobacteriati</taxon>
        <taxon>Methanobacteriota</taxon>
        <taxon>Archaeoglobi</taxon>
        <taxon>Archaeoglobales</taxon>
        <taxon>Archaeoglobaceae</taxon>
        <taxon>Archaeoglobus</taxon>
    </lineage>
</organism>
<dbReference type="EMBL" id="CP006577">
    <property type="protein sequence ID" value="AIG98082.1"/>
    <property type="molecule type" value="Genomic_DNA"/>
</dbReference>
<dbReference type="Gene3D" id="2.60.120.10">
    <property type="entry name" value="Jelly Rolls"/>
    <property type="match status" value="1"/>
</dbReference>
<feature type="domain" description="Cupin type-2" evidence="1">
    <location>
        <begin position="40"/>
        <end position="108"/>
    </location>
</feature>
<evidence type="ECO:0000313" key="3">
    <source>
        <dbReference type="Proteomes" id="UP000028501"/>
    </source>
</evidence>
<dbReference type="HOGENOM" id="CLU_168167_0_0_2"/>
<dbReference type="InterPro" id="IPR013096">
    <property type="entry name" value="Cupin_2"/>
</dbReference>
<accession>A0A075WEE7</accession>
<evidence type="ECO:0000313" key="2">
    <source>
        <dbReference type="EMBL" id="AIG98082.1"/>
    </source>
</evidence>
<gene>
    <name evidence="2" type="ORF">AFULGI_00013070</name>
</gene>
<dbReference type="SUPFAM" id="SSF51182">
    <property type="entry name" value="RmlC-like cupins"/>
    <property type="match status" value="1"/>
</dbReference>
<sequence length="114" mass="12659">MKKVCIDDVKPYEAPGHFNMVALRLHHKETTGSENFWVGLSHFLPGGGADWDKSDIEKVYIVLSGKMTVVKEGGEKIELGPMDSLYIPPGESRYLVNETNMPATMFVIASYPKA</sequence>
<evidence type="ECO:0000259" key="1">
    <source>
        <dbReference type="Pfam" id="PF07883"/>
    </source>
</evidence>
<dbReference type="Proteomes" id="UP000028501">
    <property type="component" value="Chromosome"/>
</dbReference>
<dbReference type="Pfam" id="PF07883">
    <property type="entry name" value="Cupin_2"/>
    <property type="match status" value="1"/>
</dbReference>
<dbReference type="InterPro" id="IPR014710">
    <property type="entry name" value="RmlC-like_jellyroll"/>
</dbReference>
<name>A0A075WEE7_ARCFL</name>
<dbReference type="CDD" id="cd20299">
    <property type="entry name" value="cupin_YP766765-like"/>
    <property type="match status" value="1"/>
</dbReference>
<protein>
    <submittedName>
        <fullName evidence="2">Cupin domain protein</fullName>
    </submittedName>
</protein>
<dbReference type="GeneID" id="24794813"/>
<dbReference type="InterPro" id="IPR011051">
    <property type="entry name" value="RmlC_Cupin_sf"/>
</dbReference>
<dbReference type="KEGG" id="afg:AFULGI_00013070"/>